<dbReference type="Pfam" id="PF22483">
    <property type="entry name" value="Mu-transpos_C_2"/>
    <property type="match status" value="1"/>
</dbReference>
<sequence length="153" mass="17101">MARPALPNSLERAAAPQYKGLTVADVLELERVEMMPMPSAFDGYVERTVRVSSTCLISVARNRYSVPCELVGQWASSRLYPSRVVVVADETTIASHERLFDRDQVSYDWQHYMPLIALKLPDSSISSTATKTESRPVMGTAAKTWVMTRSPFT</sequence>
<dbReference type="AlphaFoldDB" id="G0WPK3"/>
<evidence type="ECO:0000313" key="3">
    <source>
        <dbReference type="Proteomes" id="UP000006503"/>
    </source>
</evidence>
<reference evidence="2 3" key="1">
    <citation type="journal article" date="2011" name="Environ. Microbiol.">
        <title>The pGRT1 plasmid of Pseudomonas putida DOT-T1E encodes functions relevant for survival under harsh conditions in the environment.</title>
        <authorList>
            <person name="Molina L."/>
            <person name="Duque E."/>
            <person name="Gomez M.J."/>
            <person name="Krell T."/>
            <person name="Lacal J."/>
            <person name="Garcia-Puente A."/>
            <person name="Garcia V."/>
            <person name="Matilla M.A."/>
            <person name="Ramos J.L."/>
            <person name="Segura A."/>
        </authorList>
    </citation>
    <scope>NUCLEOTIDE SEQUENCE [LARGE SCALE GENOMIC DNA]</scope>
    <source>
        <strain evidence="2 3">DOT-T1E</strain>
        <plasmid evidence="3">Plasmid pGRT1</plasmid>
    </source>
</reference>
<dbReference type="EMBL" id="HM626202">
    <property type="protein sequence ID" value="AEK25473.1"/>
    <property type="molecule type" value="Genomic_DNA"/>
</dbReference>
<accession>G0WPK3</accession>
<organism evidence="2 3">
    <name type="scientific">Pseudomonas putida (strain DOT-T1E)</name>
    <dbReference type="NCBI Taxonomy" id="1196325"/>
    <lineage>
        <taxon>Bacteria</taxon>
        <taxon>Pseudomonadati</taxon>
        <taxon>Pseudomonadota</taxon>
        <taxon>Gammaproteobacteria</taxon>
        <taxon>Pseudomonadales</taxon>
        <taxon>Pseudomonadaceae</taxon>
        <taxon>Pseudomonas</taxon>
    </lineage>
</organism>
<evidence type="ECO:0000259" key="1">
    <source>
        <dbReference type="Pfam" id="PF22483"/>
    </source>
</evidence>
<evidence type="ECO:0000313" key="2">
    <source>
        <dbReference type="EMBL" id="AEK25473.1"/>
    </source>
</evidence>
<reference evidence="3" key="2">
    <citation type="journal article" date="2013" name="Microb. Biotechnol.">
        <title>Metabolic potential of the organic-solvent tolerant Pseudomonas putida DOT-T1E deduced from its annotated genome.</title>
        <authorList>
            <person name="Udaondo Z."/>
            <person name="Molina L."/>
            <person name="Daniels C."/>
            <person name="Gomez M.J."/>
            <person name="Molina-Henares M.A."/>
            <person name="Matilla M.A."/>
            <person name="Roca A."/>
            <person name="Fernandez M."/>
            <person name="Duque E."/>
            <person name="Segura A."/>
            <person name="Ramos J.L."/>
        </authorList>
    </citation>
    <scope>NUCLEOTIDE SEQUENCE [LARGE SCALE GENOMIC DNA]</scope>
    <source>
        <strain evidence="3">DOT-T1E</strain>
        <plasmid>Plasmid pGRT1</plasmid>
    </source>
</reference>
<keyword evidence="2" id="KW-0614">Plasmid</keyword>
<proteinExistence type="predicted"/>
<protein>
    <submittedName>
        <fullName evidence="2">Fused ISPsy20 transposase IstB/transcriptional regulator LysR</fullName>
    </submittedName>
</protein>
<geneLocation type="plasmid" evidence="2 3">
    <name>pGRT1</name>
</geneLocation>
<feature type="domain" description="Transposase for insertion sequence element IS21-like C-terminal" evidence="1">
    <location>
        <begin position="38"/>
        <end position="108"/>
    </location>
</feature>
<dbReference type="Proteomes" id="UP000006503">
    <property type="component" value="Plasmid pGRT1"/>
</dbReference>
<dbReference type="InterPro" id="IPR054353">
    <property type="entry name" value="IstA-like_C"/>
</dbReference>
<name>G0WPK3_PSEPT</name>